<dbReference type="CDD" id="cd00038">
    <property type="entry name" value="CAP_ED"/>
    <property type="match status" value="1"/>
</dbReference>
<dbReference type="SUPFAM" id="SSF46785">
    <property type="entry name" value="Winged helix' DNA-binding domain"/>
    <property type="match status" value="1"/>
</dbReference>
<keyword evidence="1" id="KW-0805">Transcription regulation</keyword>
<dbReference type="InterPro" id="IPR012318">
    <property type="entry name" value="HTH_CRP"/>
</dbReference>
<evidence type="ECO:0000313" key="6">
    <source>
        <dbReference type="EMBL" id="SUU83326.1"/>
    </source>
</evidence>
<dbReference type="Gene3D" id="1.10.10.10">
    <property type="entry name" value="Winged helix-like DNA-binding domain superfamily/Winged helix DNA-binding domain"/>
    <property type="match status" value="1"/>
</dbReference>
<dbReference type="EMBL" id="UIGB01000001">
    <property type="protein sequence ID" value="SUU83326.1"/>
    <property type="molecule type" value="Genomic_DNA"/>
</dbReference>
<gene>
    <name evidence="6" type="primary">ntcA_1</name>
    <name evidence="6" type="ORF">NCTC12722_00489</name>
</gene>
<reference evidence="6 7" key="1">
    <citation type="submission" date="2018-06" db="EMBL/GenBank/DDBJ databases">
        <authorList>
            <consortium name="Pathogen Informatics"/>
            <person name="Doyle S."/>
        </authorList>
    </citation>
    <scope>NUCLEOTIDE SEQUENCE [LARGE SCALE GENOMIC DNA]</scope>
    <source>
        <strain evidence="6 7">NCTC12722</strain>
    </source>
</reference>
<dbReference type="PANTHER" id="PTHR24567">
    <property type="entry name" value="CRP FAMILY TRANSCRIPTIONAL REGULATORY PROTEIN"/>
    <property type="match status" value="1"/>
</dbReference>
<dbReference type="SUPFAM" id="SSF51206">
    <property type="entry name" value="cAMP-binding domain-like"/>
    <property type="match status" value="1"/>
</dbReference>
<dbReference type="PROSITE" id="PS50042">
    <property type="entry name" value="CNMP_BINDING_3"/>
    <property type="match status" value="1"/>
</dbReference>
<feature type="domain" description="HTH crp-type" evidence="5">
    <location>
        <begin position="171"/>
        <end position="244"/>
    </location>
</feature>
<dbReference type="InterPro" id="IPR000595">
    <property type="entry name" value="cNMP-bd_dom"/>
</dbReference>
<keyword evidence="2" id="KW-0238">DNA-binding</keyword>
<dbReference type="Pfam" id="PF13545">
    <property type="entry name" value="HTH_Crp_2"/>
    <property type="match status" value="1"/>
</dbReference>
<evidence type="ECO:0000256" key="3">
    <source>
        <dbReference type="ARBA" id="ARBA00023163"/>
    </source>
</evidence>
<dbReference type="InterPro" id="IPR036390">
    <property type="entry name" value="WH_DNA-bd_sf"/>
</dbReference>
<organism evidence="6 7">
    <name type="scientific">Afipia felis</name>
    <name type="common">Cat scratch disease bacillus</name>
    <dbReference type="NCBI Taxonomy" id="1035"/>
    <lineage>
        <taxon>Bacteria</taxon>
        <taxon>Pseudomonadati</taxon>
        <taxon>Pseudomonadota</taxon>
        <taxon>Alphaproteobacteria</taxon>
        <taxon>Hyphomicrobiales</taxon>
        <taxon>Nitrobacteraceae</taxon>
        <taxon>Afipia</taxon>
    </lineage>
</organism>
<keyword evidence="3" id="KW-0804">Transcription</keyword>
<dbReference type="PROSITE" id="PS51063">
    <property type="entry name" value="HTH_CRP_2"/>
    <property type="match status" value="1"/>
</dbReference>
<feature type="domain" description="Cyclic nucleotide-binding" evidence="4">
    <location>
        <begin position="36"/>
        <end position="139"/>
    </location>
</feature>
<evidence type="ECO:0000256" key="1">
    <source>
        <dbReference type="ARBA" id="ARBA00023015"/>
    </source>
</evidence>
<dbReference type="InterPro" id="IPR014710">
    <property type="entry name" value="RmlC-like_jellyroll"/>
</dbReference>
<protein>
    <submittedName>
        <fullName evidence="6">Nitrogen-responsive regulatory protein</fullName>
    </submittedName>
</protein>
<dbReference type="Proteomes" id="UP000254343">
    <property type="component" value="Unassembled WGS sequence"/>
</dbReference>
<dbReference type="RefSeq" id="WP_002718106.1">
    <property type="nucleotide sequence ID" value="NZ_UFSI01000001.1"/>
</dbReference>
<dbReference type="GO" id="GO:0005829">
    <property type="term" value="C:cytosol"/>
    <property type="evidence" value="ECO:0007669"/>
    <property type="project" value="TreeGrafter"/>
</dbReference>
<dbReference type="AlphaFoldDB" id="A0A380W3A2"/>
<evidence type="ECO:0000259" key="4">
    <source>
        <dbReference type="PROSITE" id="PS50042"/>
    </source>
</evidence>
<evidence type="ECO:0000256" key="2">
    <source>
        <dbReference type="ARBA" id="ARBA00023125"/>
    </source>
</evidence>
<accession>A0A380W3A2</accession>
<evidence type="ECO:0000313" key="7">
    <source>
        <dbReference type="Proteomes" id="UP000254343"/>
    </source>
</evidence>
<name>A0A380W3A2_AFIFE</name>
<dbReference type="PANTHER" id="PTHR24567:SF68">
    <property type="entry name" value="DNA-BINDING TRANSCRIPTIONAL DUAL REGULATOR CRP"/>
    <property type="match status" value="1"/>
</dbReference>
<dbReference type="InterPro" id="IPR018490">
    <property type="entry name" value="cNMP-bd_dom_sf"/>
</dbReference>
<dbReference type="InterPro" id="IPR050397">
    <property type="entry name" value="Env_Response_Regulators"/>
</dbReference>
<dbReference type="InterPro" id="IPR036388">
    <property type="entry name" value="WH-like_DNA-bd_sf"/>
</dbReference>
<dbReference type="GO" id="GO:0003700">
    <property type="term" value="F:DNA-binding transcription factor activity"/>
    <property type="evidence" value="ECO:0007669"/>
    <property type="project" value="TreeGrafter"/>
</dbReference>
<evidence type="ECO:0000259" key="5">
    <source>
        <dbReference type="PROSITE" id="PS51063"/>
    </source>
</evidence>
<dbReference type="SMART" id="SM00419">
    <property type="entry name" value="HTH_CRP"/>
    <property type="match status" value="1"/>
</dbReference>
<dbReference type="Gene3D" id="2.60.120.10">
    <property type="entry name" value="Jelly Rolls"/>
    <property type="match status" value="1"/>
</dbReference>
<proteinExistence type="predicted"/>
<dbReference type="SMART" id="SM00100">
    <property type="entry name" value="cNMP"/>
    <property type="match status" value="1"/>
</dbReference>
<dbReference type="OrthoDB" id="6881322at2"/>
<dbReference type="Pfam" id="PF00027">
    <property type="entry name" value="cNMP_binding"/>
    <property type="match status" value="1"/>
</dbReference>
<dbReference type="GO" id="GO:0003677">
    <property type="term" value="F:DNA binding"/>
    <property type="evidence" value="ECO:0007669"/>
    <property type="project" value="UniProtKB-KW"/>
</dbReference>
<sequence>MASRPFPTFHLAASNGSPNEAVAHDILDRLSWREDILGNIGPQERDELMKRGVVKKYRNGELVFSQGTAHQYTYFILRGVIRSSYISHNSKEYTVAYWSKGDVVGGPYFINDATTYLWSGYANEPTEVLAISGARLRELALEMPALAIAMLDAMSFKLHWFSLLLQVMGTQSVEGRLGILLLGLAAAYGAETEEGLLIRYAFTQSDLAKMIGVSRQWVNNALGHFQRKGALSIVKGRFLIRNKTVLKESLGPVE</sequence>